<feature type="region of interest" description="Disordered" evidence="1">
    <location>
        <begin position="195"/>
        <end position="220"/>
    </location>
</feature>
<accession>A0A1X0QM99</accession>
<proteinExistence type="predicted"/>
<dbReference type="AlphaFoldDB" id="A0A1X0QM99"/>
<dbReference type="VEuPathDB" id="FungiDB:BCV72DRAFT_339799"/>
<sequence length="220" mass="25445">MILFQDYFDVDECFQYLTQSTVFTGGDVRVPRNWRTGSDYASKFWFCAHEFIDESGFRQMANACNSYTISQECDFIDLTTNIANDCNVTLSNGYRYEEDVNPRCNTGGINSQFDENHDSDPEESMITSPSKERHEERTLIAIQGFNHELYEGAEFDSIESIRAAVTNYGEKHNIAIVTFRSSLKRQTITMTCKHSKDYRNHRNKEELERRKEAAQDSSAK</sequence>
<organism evidence="2">
    <name type="scientific">Rhizopus microsporus var. microsporus</name>
    <dbReference type="NCBI Taxonomy" id="86635"/>
    <lineage>
        <taxon>Eukaryota</taxon>
        <taxon>Fungi</taxon>
        <taxon>Fungi incertae sedis</taxon>
        <taxon>Mucoromycota</taxon>
        <taxon>Mucoromycotina</taxon>
        <taxon>Mucoromycetes</taxon>
        <taxon>Mucorales</taxon>
        <taxon>Mucorineae</taxon>
        <taxon>Rhizopodaceae</taxon>
        <taxon>Rhizopus</taxon>
    </lineage>
</organism>
<evidence type="ECO:0000313" key="2">
    <source>
        <dbReference type="EMBL" id="ORE00861.1"/>
    </source>
</evidence>
<name>A0A1X0QM99_RHIZD</name>
<reference evidence="2" key="1">
    <citation type="journal article" date="2016" name="Proc. Natl. Acad. Sci. U.S.A.">
        <title>Lipid metabolic changes in an early divergent fungus govern the establishment of a mutualistic symbiosis with endobacteria.</title>
        <authorList>
            <person name="Lastovetsky O.A."/>
            <person name="Gaspar M.L."/>
            <person name="Mondo S.J."/>
            <person name="LaButti K.M."/>
            <person name="Sandor L."/>
            <person name="Grigoriev I.V."/>
            <person name="Henry S.A."/>
            <person name="Pawlowska T.E."/>
        </authorList>
    </citation>
    <scope>NUCLEOTIDE SEQUENCE [LARGE SCALE GENOMIC DNA]</scope>
    <source>
        <strain evidence="2">ATCC 52814</strain>
    </source>
</reference>
<dbReference type="OrthoDB" id="2593073at2759"/>
<dbReference type="EMBL" id="KV922244">
    <property type="protein sequence ID" value="ORE00861.1"/>
    <property type="molecule type" value="Genomic_DNA"/>
</dbReference>
<protein>
    <submittedName>
        <fullName evidence="2">Uncharacterized protein</fullName>
    </submittedName>
</protein>
<feature type="region of interest" description="Disordered" evidence="1">
    <location>
        <begin position="110"/>
        <end position="133"/>
    </location>
</feature>
<dbReference type="Proteomes" id="UP000242414">
    <property type="component" value="Unassembled WGS sequence"/>
</dbReference>
<gene>
    <name evidence="2" type="ORF">BCV72DRAFT_339799</name>
</gene>
<evidence type="ECO:0000256" key="1">
    <source>
        <dbReference type="SAM" id="MobiDB-lite"/>
    </source>
</evidence>